<dbReference type="PATRIC" id="fig|1619248.3.peg.436"/>
<dbReference type="Proteomes" id="UP000033352">
    <property type="component" value="Unassembled WGS sequence"/>
</dbReference>
<gene>
    <name evidence="4" type="ORF">SS37_25195</name>
</gene>
<dbReference type="RefSeq" id="WP_045286969.1">
    <property type="nucleotide sequence ID" value="NZ_JZYX01000116.1"/>
</dbReference>
<evidence type="ECO:0000256" key="2">
    <source>
        <dbReference type="SAM" id="Phobius"/>
    </source>
</evidence>
<comment type="caution">
    <text evidence="4">The sequence shown here is derived from an EMBL/GenBank/DDBJ whole genome shotgun (WGS) entry which is preliminary data.</text>
</comment>
<sequence length="580" mass="63752">SATLAGGLESLADNIDTVATAAGVLTAVGVSRYFGNWTQQLKTQTEQLIATRTEEISLTAAKIEGANASLAQITADKTMLVTNQQSLVAQLELATTEKQRTAIRGLLAKNSADLVKVNRSEIATVNALAAANQRLNAMTSITRTAWAGVSSLFGGIPGILMLGAGAWYAWYQNQEQARQSAIQYASTLDGVVEKAKEMSEIQLRGSISDSGASIDALKDKLEALRAKQDEAAASIAEYTKLARQLGVEHDQNNGYVRNAAKAQREYNQISRDIADTTAQLNKVVESQNKLQDELANKVSVSGAAFRKIQQDIQNAINVNDAMAASMSVTIQFMDEMRKKSGGVTGNPEINNSSYDKFIKQQEESIALSQREGVERAKLKALQDAIRQGAIRTDNSGAVLPGQEKQIAAIQSNAATDFNLLESQKKPRGKTSEQKTEDVYNRLIKQQKEQIALQDQSSELAKVKYQVSQGELAALTEAQKKTVLQNAALIDQVKLREQLRNYEASLADSNASARAANDAQLIGYGQGTRFRERMQEQFNIRKEFEQKNTDLLRQRQADQINENVYQQELALNKRYLEERLR</sequence>
<dbReference type="Pfam" id="PF06120">
    <property type="entry name" value="Phage_HK97_TLTM"/>
    <property type="match status" value="1"/>
</dbReference>
<keyword evidence="1" id="KW-0175">Coiled coil</keyword>
<feature type="coiled-coil region" evidence="1">
    <location>
        <begin position="207"/>
        <end position="279"/>
    </location>
</feature>
<keyword evidence="2" id="KW-0812">Transmembrane</keyword>
<evidence type="ECO:0000259" key="3">
    <source>
        <dbReference type="Pfam" id="PF06120"/>
    </source>
</evidence>
<feature type="transmembrane region" description="Helical" evidence="2">
    <location>
        <begin position="144"/>
        <end position="170"/>
    </location>
</feature>
<evidence type="ECO:0000256" key="1">
    <source>
        <dbReference type="SAM" id="Coils"/>
    </source>
</evidence>
<keyword evidence="2" id="KW-1133">Transmembrane helix</keyword>
<proteinExistence type="predicted"/>
<feature type="non-terminal residue" evidence="4">
    <location>
        <position position="580"/>
    </location>
</feature>
<protein>
    <submittedName>
        <fullName evidence="4">Lambda family phage tail tape measure protein</fullName>
    </submittedName>
</protein>
<organism evidence="4 5">
    <name type="scientific">Enterobacter sichuanensis</name>
    <dbReference type="NCBI Taxonomy" id="2071710"/>
    <lineage>
        <taxon>Bacteria</taxon>
        <taxon>Pseudomonadati</taxon>
        <taxon>Pseudomonadota</taxon>
        <taxon>Gammaproteobacteria</taxon>
        <taxon>Enterobacterales</taxon>
        <taxon>Enterobacteriaceae</taxon>
        <taxon>Enterobacter</taxon>
        <taxon>Enterobacter cloacae complex</taxon>
    </lineage>
</organism>
<reference evidence="4 5" key="1">
    <citation type="submission" date="2015-03" db="EMBL/GenBank/DDBJ databases">
        <authorList>
            <person name="McCorrison J."/>
            <person name="Sanka R."/>
            <person name="Adams M."/>
            <person name="Brinkac L."/>
            <person name="Nierman W."/>
            <person name="Sutton G."/>
            <person name="Nelson K."/>
            <person name="Kiedrowski L."/>
            <person name="Guerrero D."/>
            <person name="Bonomo R."/>
        </authorList>
    </citation>
    <scope>NUCLEOTIDE SEQUENCE [LARGE SCALE GENOMIC DNA]</scope>
    <source>
        <strain evidence="4 5">35699</strain>
    </source>
</reference>
<keyword evidence="2" id="KW-0472">Membrane</keyword>
<evidence type="ECO:0000313" key="5">
    <source>
        <dbReference type="Proteomes" id="UP000033352"/>
    </source>
</evidence>
<name>A0A0F0ZVA6_9ENTR</name>
<accession>A0A0F0ZVA6</accession>
<feature type="non-terminal residue" evidence="4">
    <location>
        <position position="1"/>
    </location>
</feature>
<evidence type="ECO:0000313" key="4">
    <source>
        <dbReference type="EMBL" id="KJN12834.1"/>
    </source>
</evidence>
<dbReference type="InterPro" id="IPR009302">
    <property type="entry name" value="Tail_length_tape_measure"/>
</dbReference>
<dbReference type="EMBL" id="JZYX01000116">
    <property type="protein sequence ID" value="KJN12834.1"/>
    <property type="molecule type" value="Genomic_DNA"/>
</dbReference>
<dbReference type="AlphaFoldDB" id="A0A0F0ZVA6"/>
<feature type="domain" description="Tail length tape measure" evidence="3">
    <location>
        <begin position="134"/>
        <end position="266"/>
    </location>
</feature>